<dbReference type="CDD" id="cd02248">
    <property type="entry name" value="Peptidase_C1A"/>
    <property type="match status" value="1"/>
</dbReference>
<evidence type="ECO:0000313" key="8">
    <source>
        <dbReference type="EMBL" id="KAH3738696.1"/>
    </source>
</evidence>
<dbReference type="Pfam" id="PF00112">
    <property type="entry name" value="Peptidase_C1"/>
    <property type="match status" value="1"/>
</dbReference>
<gene>
    <name evidence="8" type="ORF">DPMN_045336</name>
</gene>
<dbReference type="InterPro" id="IPR013128">
    <property type="entry name" value="Peptidase_C1A"/>
</dbReference>
<dbReference type="SMART" id="SM00645">
    <property type="entry name" value="Pept_C1"/>
    <property type="match status" value="1"/>
</dbReference>
<evidence type="ECO:0000256" key="2">
    <source>
        <dbReference type="ARBA" id="ARBA00022670"/>
    </source>
</evidence>
<dbReference type="PANTHER" id="PTHR12411">
    <property type="entry name" value="CYSTEINE PROTEASE FAMILY C1-RELATED"/>
    <property type="match status" value="1"/>
</dbReference>
<keyword evidence="5" id="KW-0732">Signal</keyword>
<reference evidence="8" key="1">
    <citation type="journal article" date="2019" name="bioRxiv">
        <title>The Genome of the Zebra Mussel, Dreissena polymorpha: A Resource for Invasive Species Research.</title>
        <authorList>
            <person name="McCartney M.A."/>
            <person name="Auch B."/>
            <person name="Kono T."/>
            <person name="Mallez S."/>
            <person name="Zhang Y."/>
            <person name="Obille A."/>
            <person name="Becker A."/>
            <person name="Abrahante J.E."/>
            <person name="Garbe J."/>
            <person name="Badalamenti J.P."/>
            <person name="Herman A."/>
            <person name="Mangelson H."/>
            <person name="Liachko I."/>
            <person name="Sullivan S."/>
            <person name="Sone E.D."/>
            <person name="Koren S."/>
            <person name="Silverstein K.A.T."/>
            <person name="Beckman K.B."/>
            <person name="Gohl D.M."/>
        </authorList>
    </citation>
    <scope>NUCLEOTIDE SEQUENCE</scope>
    <source>
        <strain evidence="8">Duluth1</strain>
        <tissue evidence="8">Whole animal</tissue>
    </source>
</reference>
<name>A0A9D4D6D0_DREPO</name>
<dbReference type="Proteomes" id="UP000828390">
    <property type="component" value="Unassembled WGS sequence"/>
</dbReference>
<dbReference type="Pfam" id="PF08246">
    <property type="entry name" value="Inhibitor_I29"/>
    <property type="match status" value="1"/>
</dbReference>
<comment type="similarity">
    <text evidence="1">Belongs to the peptidase C1 family.</text>
</comment>
<reference evidence="8" key="2">
    <citation type="submission" date="2020-11" db="EMBL/GenBank/DDBJ databases">
        <authorList>
            <person name="McCartney M.A."/>
            <person name="Auch B."/>
            <person name="Kono T."/>
            <person name="Mallez S."/>
            <person name="Becker A."/>
            <person name="Gohl D.M."/>
            <person name="Silverstein K.A.T."/>
            <person name="Koren S."/>
            <person name="Bechman K.B."/>
            <person name="Herman A."/>
            <person name="Abrahante J.E."/>
            <person name="Garbe J."/>
        </authorList>
    </citation>
    <scope>NUCLEOTIDE SEQUENCE</scope>
    <source>
        <strain evidence="8">Duluth1</strain>
        <tissue evidence="8">Whole animal</tissue>
    </source>
</reference>
<dbReference type="Gene3D" id="3.90.70.10">
    <property type="entry name" value="Cysteine proteinases"/>
    <property type="match status" value="1"/>
</dbReference>
<organism evidence="8 9">
    <name type="scientific">Dreissena polymorpha</name>
    <name type="common">Zebra mussel</name>
    <name type="synonym">Mytilus polymorpha</name>
    <dbReference type="NCBI Taxonomy" id="45954"/>
    <lineage>
        <taxon>Eukaryota</taxon>
        <taxon>Metazoa</taxon>
        <taxon>Spiralia</taxon>
        <taxon>Lophotrochozoa</taxon>
        <taxon>Mollusca</taxon>
        <taxon>Bivalvia</taxon>
        <taxon>Autobranchia</taxon>
        <taxon>Heteroconchia</taxon>
        <taxon>Euheterodonta</taxon>
        <taxon>Imparidentia</taxon>
        <taxon>Neoheterodontei</taxon>
        <taxon>Myida</taxon>
        <taxon>Dreissenoidea</taxon>
        <taxon>Dreissenidae</taxon>
        <taxon>Dreissena</taxon>
    </lineage>
</organism>
<feature type="domain" description="Cathepsin propeptide inhibitor" evidence="7">
    <location>
        <begin position="43"/>
        <end position="118"/>
    </location>
</feature>
<keyword evidence="3" id="KW-0378">Hydrolase</keyword>
<dbReference type="SMART" id="SM00848">
    <property type="entry name" value="Inhibitor_I29"/>
    <property type="match status" value="1"/>
</dbReference>
<evidence type="ECO:0000259" key="7">
    <source>
        <dbReference type="SMART" id="SM00848"/>
    </source>
</evidence>
<dbReference type="OrthoDB" id="10253408at2759"/>
<keyword evidence="9" id="KW-1185">Reference proteome</keyword>
<dbReference type="PRINTS" id="PR00705">
    <property type="entry name" value="PAPAIN"/>
</dbReference>
<dbReference type="FunFam" id="3.90.70.10:FF:000006">
    <property type="entry name" value="Cathepsin S"/>
    <property type="match status" value="1"/>
</dbReference>
<evidence type="ECO:0000256" key="5">
    <source>
        <dbReference type="SAM" id="SignalP"/>
    </source>
</evidence>
<sequence>MVLLLATLLLLAMAAHSFSNVVSYDGVIQIGAYNMSLPTDKLFQLFKDKTGSSSPDLIEYTSLNKHFKYKRFAEEEKRRHIFADNVRYINKHNAKYASGESTFYLGINQFTDMSYQEFAENYANLQNQDTWKGNASIFLPPENYRAPSSVDWRQKGYVTQVKDQGPCGSGWAFSATGAIEGQFAWQTGTLVSLSEQQLIDCSSRSYGNYGCRGGSPGGTFQYVRDQEGIESEPDYPYRTMPFPCSFTKSKVRATVREYFIVKPDENSLETATASEGPISASIKVNRKFQLYKGGVFSDCSGETSWNHAVLVVGYTSIPNVWLVKNSYGSDWGEEGYITMWKGWNVCDIASKAVFPRV</sequence>
<evidence type="ECO:0008006" key="10">
    <source>
        <dbReference type="Google" id="ProtNLM"/>
    </source>
</evidence>
<evidence type="ECO:0000256" key="4">
    <source>
        <dbReference type="ARBA" id="ARBA00022807"/>
    </source>
</evidence>
<proteinExistence type="inferred from homology"/>
<protein>
    <recommendedName>
        <fullName evidence="10">Cathepsin L</fullName>
    </recommendedName>
</protein>
<dbReference type="AlphaFoldDB" id="A0A9D4D6D0"/>
<accession>A0A9D4D6D0</accession>
<dbReference type="InterPro" id="IPR013201">
    <property type="entry name" value="Prot_inhib_I29"/>
</dbReference>
<evidence type="ECO:0000259" key="6">
    <source>
        <dbReference type="SMART" id="SM00645"/>
    </source>
</evidence>
<dbReference type="EMBL" id="JAIWYP010000011">
    <property type="protein sequence ID" value="KAH3738696.1"/>
    <property type="molecule type" value="Genomic_DNA"/>
</dbReference>
<keyword evidence="4" id="KW-0788">Thiol protease</keyword>
<dbReference type="GO" id="GO:0006508">
    <property type="term" value="P:proteolysis"/>
    <property type="evidence" value="ECO:0007669"/>
    <property type="project" value="UniProtKB-KW"/>
</dbReference>
<dbReference type="InterPro" id="IPR039417">
    <property type="entry name" value="Peptidase_C1A_papain-like"/>
</dbReference>
<evidence type="ECO:0000313" key="9">
    <source>
        <dbReference type="Proteomes" id="UP000828390"/>
    </source>
</evidence>
<feature type="domain" description="Peptidase C1A papain C-terminal" evidence="6">
    <location>
        <begin position="146"/>
        <end position="356"/>
    </location>
</feature>
<comment type="caution">
    <text evidence="8">The sequence shown here is derived from an EMBL/GenBank/DDBJ whole genome shotgun (WGS) entry which is preliminary data.</text>
</comment>
<dbReference type="GO" id="GO:0008234">
    <property type="term" value="F:cysteine-type peptidase activity"/>
    <property type="evidence" value="ECO:0007669"/>
    <property type="project" value="UniProtKB-KW"/>
</dbReference>
<dbReference type="SUPFAM" id="SSF54001">
    <property type="entry name" value="Cysteine proteinases"/>
    <property type="match status" value="1"/>
</dbReference>
<evidence type="ECO:0000256" key="1">
    <source>
        <dbReference type="ARBA" id="ARBA00008455"/>
    </source>
</evidence>
<evidence type="ECO:0000256" key="3">
    <source>
        <dbReference type="ARBA" id="ARBA00022801"/>
    </source>
</evidence>
<feature type="signal peptide" evidence="5">
    <location>
        <begin position="1"/>
        <end position="17"/>
    </location>
</feature>
<dbReference type="InterPro" id="IPR038765">
    <property type="entry name" value="Papain-like_cys_pep_sf"/>
</dbReference>
<dbReference type="InterPro" id="IPR000668">
    <property type="entry name" value="Peptidase_C1A_C"/>
</dbReference>
<keyword evidence="2" id="KW-0645">Protease</keyword>
<feature type="chain" id="PRO_5038767291" description="Cathepsin L" evidence="5">
    <location>
        <begin position="18"/>
        <end position="357"/>
    </location>
</feature>